<dbReference type="InterPro" id="IPR050231">
    <property type="entry name" value="Iron_ascorbate_oxido_reductase"/>
</dbReference>
<keyword evidence="6" id="KW-0560">Oxidoreductase</keyword>
<organism evidence="8 9">
    <name type="scientific">Rosa chinensis</name>
    <name type="common">China rose</name>
    <dbReference type="NCBI Taxonomy" id="74649"/>
    <lineage>
        <taxon>Eukaryota</taxon>
        <taxon>Viridiplantae</taxon>
        <taxon>Streptophyta</taxon>
        <taxon>Embryophyta</taxon>
        <taxon>Tracheophyta</taxon>
        <taxon>Spermatophyta</taxon>
        <taxon>Magnoliopsida</taxon>
        <taxon>eudicotyledons</taxon>
        <taxon>Gunneridae</taxon>
        <taxon>Pentapetalae</taxon>
        <taxon>rosids</taxon>
        <taxon>fabids</taxon>
        <taxon>Rosales</taxon>
        <taxon>Rosaceae</taxon>
        <taxon>Rosoideae</taxon>
        <taxon>Rosoideae incertae sedis</taxon>
        <taxon>Rosa</taxon>
    </lineage>
</organism>
<comment type="caution">
    <text evidence="8">The sequence shown here is derived from an EMBL/GenBank/DDBJ whole genome shotgun (WGS) entry which is preliminary data.</text>
</comment>
<evidence type="ECO:0000256" key="4">
    <source>
        <dbReference type="ARBA" id="ARBA00074102"/>
    </source>
</evidence>
<dbReference type="PROSITE" id="PS51471">
    <property type="entry name" value="FE2OG_OXY"/>
    <property type="match status" value="1"/>
</dbReference>
<keyword evidence="1 6" id="KW-0479">Metal-binding</keyword>
<name>A0A2P6QF30_ROSCH</name>
<evidence type="ECO:0000256" key="3">
    <source>
        <dbReference type="ARBA" id="ARBA00054658"/>
    </source>
</evidence>
<keyword evidence="8" id="KW-0223">Dioxygenase</keyword>
<dbReference type="Pfam" id="PF03171">
    <property type="entry name" value="2OG-FeII_Oxy"/>
    <property type="match status" value="1"/>
</dbReference>
<sequence length="316" mass="35987">MGSMTLPKELPTINFSLQDLKPGSSSWASTCKQIRYALEEYGCFVALYQQVSPQLMDNIFGQSKDLFEVPLENKVKNTSEEPYRGYIGPNPLMPLYEGMAIDNVTSPQETQKFRDLMWPNGKTKFCEITDLFAKLLGDLENTVEKMLFESFGIPQEQYESLASSNSHLLRFLKYRTPEESDANIRFPSHTDKNFTTIVIQHDVGGLEVLTKDGDWISVESAPSQFLFMAGDGLQVWSNDRIKACQHRVKHCGDKTRYSLGMFTFNNGVFQVPKELVDDSHPLLYKLFDSRGFIRFYTTPEAKKSESPIKAYCGVKN</sequence>
<evidence type="ECO:0000313" key="9">
    <source>
        <dbReference type="Proteomes" id="UP000238479"/>
    </source>
</evidence>
<keyword evidence="9" id="KW-1185">Reference proteome</keyword>
<proteinExistence type="inferred from homology"/>
<evidence type="ECO:0000256" key="2">
    <source>
        <dbReference type="ARBA" id="ARBA00023004"/>
    </source>
</evidence>
<dbReference type="Gramene" id="PRQ32793">
    <property type="protein sequence ID" value="PRQ32793"/>
    <property type="gene ID" value="RchiOBHm_Chr5g0050341"/>
</dbReference>
<dbReference type="InterPro" id="IPR026992">
    <property type="entry name" value="DIOX_N"/>
</dbReference>
<dbReference type="InterPro" id="IPR044861">
    <property type="entry name" value="IPNS-like_FE2OG_OXY"/>
</dbReference>
<comment type="function">
    <text evidence="3">2-oxoglutarate-dependent dioxygenase essential for auxin catabolism and maintenance of auxin homeostasis in reproductive organs. Catalyzes the irreversible oxidation of indole-3-acetic acid (IAA) to the biologically inactive 2-oxoindole-3-acetic acid (OxIAA).</text>
</comment>
<evidence type="ECO:0000259" key="7">
    <source>
        <dbReference type="PROSITE" id="PS51471"/>
    </source>
</evidence>
<dbReference type="AlphaFoldDB" id="A0A2P6QF30"/>
<feature type="domain" description="Fe2OG dioxygenase" evidence="7">
    <location>
        <begin position="163"/>
        <end position="267"/>
    </location>
</feature>
<dbReference type="EMBL" id="PDCK01000043">
    <property type="protein sequence ID" value="PRQ32793.1"/>
    <property type="molecule type" value="Genomic_DNA"/>
</dbReference>
<reference evidence="8 9" key="1">
    <citation type="journal article" date="2018" name="Nat. Genet.">
        <title>The Rosa genome provides new insights in the design of modern roses.</title>
        <authorList>
            <person name="Bendahmane M."/>
        </authorList>
    </citation>
    <scope>NUCLEOTIDE SEQUENCE [LARGE SCALE GENOMIC DNA]</scope>
    <source>
        <strain evidence="9">cv. Old Blush</strain>
    </source>
</reference>
<protein>
    <recommendedName>
        <fullName evidence="4">2-oxoglutarate-dependent dioxygenase DAO</fullName>
    </recommendedName>
    <alternativeName>
        <fullName evidence="5">Protein DIOXYGENASE FOR AUXIN OXIDATION</fullName>
    </alternativeName>
</protein>
<dbReference type="GO" id="GO:0051213">
    <property type="term" value="F:dioxygenase activity"/>
    <property type="evidence" value="ECO:0007669"/>
    <property type="project" value="UniProtKB-KW"/>
</dbReference>
<dbReference type="OMA" id="WINVECK"/>
<dbReference type="GO" id="GO:0046872">
    <property type="term" value="F:metal ion binding"/>
    <property type="evidence" value="ECO:0007669"/>
    <property type="project" value="UniProtKB-KW"/>
</dbReference>
<evidence type="ECO:0000256" key="6">
    <source>
        <dbReference type="RuleBase" id="RU003682"/>
    </source>
</evidence>
<dbReference type="PANTHER" id="PTHR47990">
    <property type="entry name" value="2-OXOGLUTARATE (2OG) AND FE(II)-DEPENDENT OXYGENASE SUPERFAMILY PROTEIN-RELATED"/>
    <property type="match status" value="1"/>
</dbReference>
<dbReference type="Proteomes" id="UP000238479">
    <property type="component" value="Chromosome 5"/>
</dbReference>
<evidence type="ECO:0000256" key="5">
    <source>
        <dbReference type="ARBA" id="ARBA00076740"/>
    </source>
</evidence>
<evidence type="ECO:0000256" key="1">
    <source>
        <dbReference type="ARBA" id="ARBA00022723"/>
    </source>
</evidence>
<dbReference type="STRING" id="74649.A0A2P6QF30"/>
<gene>
    <name evidence="8" type="ORF">RchiOBHm_Chr5g0050341</name>
</gene>
<accession>A0A2P6QF30</accession>
<comment type="similarity">
    <text evidence="6">Belongs to the iron/ascorbate-dependent oxidoreductase family.</text>
</comment>
<dbReference type="Pfam" id="PF14226">
    <property type="entry name" value="DIOX_N"/>
    <property type="match status" value="1"/>
</dbReference>
<dbReference type="InterPro" id="IPR005123">
    <property type="entry name" value="Oxoglu/Fe-dep_dioxygenase_dom"/>
</dbReference>
<keyword evidence="2 6" id="KW-0408">Iron</keyword>
<dbReference type="OrthoDB" id="288590at2759"/>
<dbReference type="FunFam" id="2.60.120.330:FF:000017">
    <property type="entry name" value="2-oxoglutarate-dependent dioxygenase DAO"/>
    <property type="match status" value="1"/>
</dbReference>
<dbReference type="Gene3D" id="2.60.120.330">
    <property type="entry name" value="B-lactam Antibiotic, Isopenicillin N Synthase, Chain"/>
    <property type="match status" value="1"/>
</dbReference>
<dbReference type="SUPFAM" id="SSF51197">
    <property type="entry name" value="Clavaminate synthase-like"/>
    <property type="match status" value="1"/>
</dbReference>
<evidence type="ECO:0000313" key="8">
    <source>
        <dbReference type="EMBL" id="PRQ32793.1"/>
    </source>
</evidence>
<dbReference type="InterPro" id="IPR027443">
    <property type="entry name" value="IPNS-like_sf"/>
</dbReference>